<feature type="transmembrane region" description="Helical" evidence="7">
    <location>
        <begin position="136"/>
        <end position="157"/>
    </location>
</feature>
<comment type="similarity">
    <text evidence="2">Belongs to the nucleobase:cation symporter-2 (NCS2) (TC 2.A.40) family.</text>
</comment>
<accession>A0AAI9K4Y3</accession>
<evidence type="ECO:0000256" key="7">
    <source>
        <dbReference type="SAM" id="Phobius"/>
    </source>
</evidence>
<dbReference type="Proteomes" id="UP000660047">
    <property type="component" value="Unassembled WGS sequence"/>
</dbReference>
<protein>
    <submittedName>
        <fullName evidence="8">Uric acid permease</fullName>
    </submittedName>
</protein>
<feature type="transmembrane region" description="Helical" evidence="7">
    <location>
        <begin position="91"/>
        <end position="124"/>
    </location>
</feature>
<evidence type="ECO:0000256" key="4">
    <source>
        <dbReference type="ARBA" id="ARBA00022692"/>
    </source>
</evidence>
<feature type="transmembrane region" description="Helical" evidence="7">
    <location>
        <begin position="249"/>
        <end position="272"/>
    </location>
</feature>
<dbReference type="PANTHER" id="PTHR42810">
    <property type="entry name" value="PURINE PERMEASE C1399.01C-RELATED"/>
    <property type="match status" value="1"/>
</dbReference>
<keyword evidence="3" id="KW-0813">Transport</keyword>
<dbReference type="PANTHER" id="PTHR42810:SF2">
    <property type="entry name" value="PURINE PERMEASE C1399.01C-RELATED"/>
    <property type="match status" value="1"/>
</dbReference>
<dbReference type="Pfam" id="PF00860">
    <property type="entry name" value="Xan_ur_permease"/>
    <property type="match status" value="1"/>
</dbReference>
<keyword evidence="5 7" id="KW-1133">Transmembrane helix</keyword>
<evidence type="ECO:0000313" key="9">
    <source>
        <dbReference type="Proteomes" id="UP000660047"/>
    </source>
</evidence>
<sequence>MEDKKIIENDSQLIVGVNEKISCGKAAFLGMQHVLSMDLYIMPLILGAAIGLVGGELSFFLQMSFFACGIATILQAGFFMKYPIIQGPSYVPLGAMCTIGATMGVSAMIGSLIPGAIMIVLLGIFKGFSKFVRKAIPPFIGGIIILIVGISLTPTAAKGIASSDGNLSANVASGLTAAGVLIVCMILQYKLKHNRILHMVSVILALVAGTVVAAAMGAADFSSVHDAAWFKLPEFFHFGLPKFEIKSCILMMFIYLIVLLDTTGTWVTISAITGEDLSDKRIDRATIGEGVGCLVGSLFGGTPMTGYSSNAGVLAITKVGSRMAIIAGGMILMVLGVCPKLMTVISCIPTPVVNGVFAVVCILLISNGIKIIQSEPLDERSSLIVGISVVAAVATIVIPTDVVNAMPQFLNYFMSSGTAVGATIAVVLQLCLPRKKKAVKVALEG</sequence>
<name>A0AAI9K4Y3_9FIRM</name>
<feature type="transmembrane region" description="Helical" evidence="7">
    <location>
        <begin position="196"/>
        <end position="219"/>
    </location>
</feature>
<feature type="transmembrane region" description="Helical" evidence="7">
    <location>
        <begin position="381"/>
        <end position="400"/>
    </location>
</feature>
<feature type="transmembrane region" description="Helical" evidence="7">
    <location>
        <begin position="323"/>
        <end position="342"/>
    </location>
</feature>
<evidence type="ECO:0000256" key="2">
    <source>
        <dbReference type="ARBA" id="ARBA00008821"/>
    </source>
</evidence>
<evidence type="ECO:0000256" key="6">
    <source>
        <dbReference type="ARBA" id="ARBA00023136"/>
    </source>
</evidence>
<evidence type="ECO:0000256" key="1">
    <source>
        <dbReference type="ARBA" id="ARBA00004141"/>
    </source>
</evidence>
<dbReference type="InterPro" id="IPR006043">
    <property type="entry name" value="NCS2"/>
</dbReference>
<feature type="transmembrane region" description="Helical" evidence="7">
    <location>
        <begin position="169"/>
        <end position="189"/>
    </location>
</feature>
<comment type="caution">
    <text evidence="8">The sequence shown here is derived from an EMBL/GenBank/DDBJ whole genome shotgun (WGS) entry which is preliminary data.</text>
</comment>
<feature type="transmembrane region" description="Helical" evidence="7">
    <location>
        <begin position="348"/>
        <end position="369"/>
    </location>
</feature>
<feature type="transmembrane region" description="Helical" evidence="7">
    <location>
        <begin position="39"/>
        <end position="57"/>
    </location>
</feature>
<organism evidence="8 9">
    <name type="scientific">Coprococcus eutactus</name>
    <dbReference type="NCBI Taxonomy" id="33043"/>
    <lineage>
        <taxon>Bacteria</taxon>
        <taxon>Bacillati</taxon>
        <taxon>Bacillota</taxon>
        <taxon>Clostridia</taxon>
        <taxon>Lachnospirales</taxon>
        <taxon>Lachnospiraceae</taxon>
        <taxon>Coprococcus</taxon>
    </lineage>
</organism>
<dbReference type="GO" id="GO:0042907">
    <property type="term" value="F:xanthine transmembrane transporter activity"/>
    <property type="evidence" value="ECO:0007669"/>
    <property type="project" value="TreeGrafter"/>
</dbReference>
<dbReference type="EMBL" id="BLYL01000021">
    <property type="protein sequence ID" value="GFO95558.1"/>
    <property type="molecule type" value="Genomic_DNA"/>
</dbReference>
<dbReference type="RefSeq" id="WP_055224621.1">
    <property type="nucleotide sequence ID" value="NZ_BLYL01000021.1"/>
</dbReference>
<dbReference type="AlphaFoldDB" id="A0AAI9K4Y3"/>
<keyword evidence="4 7" id="KW-0812">Transmembrane</keyword>
<keyword evidence="6 7" id="KW-0472">Membrane</keyword>
<comment type="subcellular location">
    <subcellularLocation>
        <location evidence="1">Membrane</location>
        <topology evidence="1">Multi-pass membrane protein</topology>
    </subcellularLocation>
</comment>
<evidence type="ECO:0000256" key="5">
    <source>
        <dbReference type="ARBA" id="ARBA00022989"/>
    </source>
</evidence>
<evidence type="ECO:0000313" key="8">
    <source>
        <dbReference type="EMBL" id="GFO95558.1"/>
    </source>
</evidence>
<gene>
    <name evidence="8" type="ORF">COEU31_26040</name>
</gene>
<proteinExistence type="inferred from homology"/>
<dbReference type="GO" id="GO:0005886">
    <property type="term" value="C:plasma membrane"/>
    <property type="evidence" value="ECO:0007669"/>
    <property type="project" value="TreeGrafter"/>
</dbReference>
<evidence type="ECO:0000256" key="3">
    <source>
        <dbReference type="ARBA" id="ARBA00022448"/>
    </source>
</evidence>
<feature type="transmembrane region" description="Helical" evidence="7">
    <location>
        <begin position="64"/>
        <end position="85"/>
    </location>
</feature>
<reference evidence="8" key="1">
    <citation type="submission" date="2020-06" db="EMBL/GenBank/DDBJ databases">
        <title>Characterization of fructooligosaccharide metabolism and fructooligosaccharide-degrading enzymes in human commensal butyrate producers.</title>
        <authorList>
            <person name="Tanno H."/>
            <person name="Fujii T."/>
            <person name="Hirano K."/>
            <person name="Maeno S."/>
            <person name="Tonozuka T."/>
            <person name="Sakamoto M."/>
            <person name="Ohkuma M."/>
            <person name="Tochio T."/>
            <person name="Endo A."/>
        </authorList>
    </citation>
    <scope>NUCLEOTIDE SEQUENCE</scope>
    <source>
        <strain evidence="8">JCM 31265</strain>
    </source>
</reference>
<feature type="transmembrane region" description="Helical" evidence="7">
    <location>
        <begin position="412"/>
        <end position="432"/>
    </location>
</feature>
<dbReference type="NCBIfam" id="NF037981">
    <property type="entry name" value="NCS2_1"/>
    <property type="match status" value="1"/>
</dbReference>